<keyword evidence="2 6" id="KW-0808">Transferase</keyword>
<comment type="pathway">
    <text evidence="1 6">Purine metabolism; IMP biosynthesis via de novo pathway; N(2)-formyl-N(1)-(5-phospho-D-ribosyl)glycinamide from N(1)-(5-phospho-D-ribosyl)glycinamide (10-formyl THF route): step 1/1.</text>
</comment>
<evidence type="ECO:0000256" key="4">
    <source>
        <dbReference type="ARBA" id="ARBA00038440"/>
    </source>
</evidence>
<feature type="active site" description="Proton donor" evidence="6">
    <location>
        <position position="112"/>
    </location>
</feature>
<dbReference type="NCBIfam" id="TIGR00639">
    <property type="entry name" value="PurN"/>
    <property type="match status" value="1"/>
</dbReference>
<organism evidence="8 9">
    <name type="scientific">Candidatus Carbonibacillus altaicus</name>
    <dbReference type="NCBI Taxonomy" id="2163959"/>
    <lineage>
        <taxon>Bacteria</taxon>
        <taxon>Bacillati</taxon>
        <taxon>Bacillota</taxon>
        <taxon>Bacilli</taxon>
        <taxon>Bacillales</taxon>
        <taxon>Candidatus Carbonibacillus</taxon>
    </lineage>
</organism>
<dbReference type="Gene3D" id="3.40.50.170">
    <property type="entry name" value="Formyl transferase, N-terminal domain"/>
    <property type="match status" value="1"/>
</dbReference>
<feature type="binding site" evidence="6">
    <location>
        <begin position="93"/>
        <end position="96"/>
    </location>
    <ligand>
        <name>(6R)-10-formyltetrahydrofolate</name>
        <dbReference type="ChEBI" id="CHEBI:195366"/>
    </ligand>
</feature>
<keyword evidence="3 6" id="KW-0658">Purine biosynthesis</keyword>
<comment type="function">
    <text evidence="6">Catalyzes the transfer of a formyl group from 10-formyltetrahydrofolate to 5-phospho-ribosyl-glycinamide (GAR), producing 5-phospho-ribosyl-N-formylglycinamide (FGAR) and tetrahydrofolate.</text>
</comment>
<evidence type="ECO:0000256" key="1">
    <source>
        <dbReference type="ARBA" id="ARBA00005054"/>
    </source>
</evidence>
<evidence type="ECO:0000256" key="5">
    <source>
        <dbReference type="ARBA" id="ARBA00047664"/>
    </source>
</evidence>
<proteinExistence type="inferred from homology"/>
<feature type="binding site" evidence="6">
    <location>
        <position position="70"/>
    </location>
    <ligand>
        <name>(6R)-10-formyltetrahydrofolate</name>
        <dbReference type="ChEBI" id="CHEBI:195366"/>
    </ligand>
</feature>
<feature type="domain" description="Formyl transferase N-terminal" evidence="7">
    <location>
        <begin position="7"/>
        <end position="185"/>
    </location>
</feature>
<dbReference type="CDD" id="cd08645">
    <property type="entry name" value="FMT_core_GART"/>
    <property type="match status" value="1"/>
</dbReference>
<comment type="catalytic activity">
    <reaction evidence="5 6">
        <text>N(1)-(5-phospho-beta-D-ribosyl)glycinamide + (6R)-10-formyltetrahydrofolate = N(2)-formyl-N(1)-(5-phospho-beta-D-ribosyl)glycinamide + (6S)-5,6,7,8-tetrahydrofolate + H(+)</text>
        <dbReference type="Rhea" id="RHEA:15053"/>
        <dbReference type="ChEBI" id="CHEBI:15378"/>
        <dbReference type="ChEBI" id="CHEBI:57453"/>
        <dbReference type="ChEBI" id="CHEBI:143788"/>
        <dbReference type="ChEBI" id="CHEBI:147286"/>
        <dbReference type="ChEBI" id="CHEBI:195366"/>
        <dbReference type="EC" id="2.1.2.2"/>
    </reaction>
</comment>
<evidence type="ECO:0000313" key="8">
    <source>
        <dbReference type="EMBL" id="PTQ55506.1"/>
    </source>
</evidence>
<dbReference type="Pfam" id="PF00551">
    <property type="entry name" value="Formyl_trans_N"/>
    <property type="match status" value="1"/>
</dbReference>
<dbReference type="SUPFAM" id="SSF53328">
    <property type="entry name" value="Formyltransferase"/>
    <property type="match status" value="1"/>
</dbReference>
<feature type="site" description="Raises pKa of active site His" evidence="6">
    <location>
        <position position="148"/>
    </location>
</feature>
<dbReference type="HAMAP" id="MF_01930">
    <property type="entry name" value="PurN"/>
    <property type="match status" value="1"/>
</dbReference>
<dbReference type="GO" id="GO:0006189">
    <property type="term" value="P:'de novo' IMP biosynthetic process"/>
    <property type="evidence" value="ECO:0007669"/>
    <property type="project" value="UniProtKB-UniRule"/>
</dbReference>
<dbReference type="PANTHER" id="PTHR43369:SF2">
    <property type="entry name" value="PHOSPHORIBOSYLGLYCINAMIDE FORMYLTRANSFERASE"/>
    <property type="match status" value="1"/>
</dbReference>
<evidence type="ECO:0000256" key="3">
    <source>
        <dbReference type="ARBA" id="ARBA00022755"/>
    </source>
</evidence>
<dbReference type="InterPro" id="IPR036477">
    <property type="entry name" value="Formyl_transf_N_sf"/>
</dbReference>
<dbReference type="GO" id="GO:0004644">
    <property type="term" value="F:phosphoribosylglycinamide formyltransferase activity"/>
    <property type="evidence" value="ECO:0007669"/>
    <property type="project" value="UniProtKB-UniRule"/>
</dbReference>
<dbReference type="EMBL" id="PEBX01000106">
    <property type="protein sequence ID" value="PTQ55506.1"/>
    <property type="molecule type" value="Genomic_DNA"/>
</dbReference>
<feature type="binding site" evidence="6">
    <location>
        <position position="110"/>
    </location>
    <ligand>
        <name>(6R)-10-formyltetrahydrofolate</name>
        <dbReference type="ChEBI" id="CHEBI:195366"/>
    </ligand>
</feature>
<accession>A0A2R6XYL5</accession>
<dbReference type="PANTHER" id="PTHR43369">
    <property type="entry name" value="PHOSPHORIBOSYLGLYCINAMIDE FORMYLTRANSFERASE"/>
    <property type="match status" value="1"/>
</dbReference>
<evidence type="ECO:0000256" key="6">
    <source>
        <dbReference type="HAMAP-Rule" id="MF_01930"/>
    </source>
</evidence>
<dbReference type="GO" id="GO:0005829">
    <property type="term" value="C:cytosol"/>
    <property type="evidence" value="ECO:0007669"/>
    <property type="project" value="TreeGrafter"/>
</dbReference>
<protein>
    <recommendedName>
        <fullName evidence="6">Phosphoribosylglycinamide formyltransferase</fullName>
        <ecNumber evidence="6">2.1.2.2</ecNumber>
    </recommendedName>
    <alternativeName>
        <fullName evidence="6">5'-phosphoribosylglycinamide transformylase</fullName>
    </alternativeName>
    <alternativeName>
        <fullName evidence="6">GAR transformylase</fullName>
        <shortName evidence="6">GART</shortName>
    </alternativeName>
</protein>
<comment type="caution">
    <text evidence="8">The sequence shown here is derived from an EMBL/GenBank/DDBJ whole genome shotgun (WGS) entry which is preliminary data.</text>
</comment>
<dbReference type="InterPro" id="IPR004607">
    <property type="entry name" value="GART"/>
</dbReference>
<reference evidence="9" key="1">
    <citation type="journal article" date="2018" name="Sci. Rep.">
        <title>Lignite coal burning seam in the remote Altai Mountains harbors a hydrogen-driven thermophilic microbial community.</title>
        <authorList>
            <person name="Kadnikov V.V."/>
            <person name="Mardanov A.V."/>
            <person name="Ivasenko D.A."/>
            <person name="Antsiferov D.V."/>
            <person name="Beletsky A.V."/>
            <person name="Karnachuk O.V."/>
            <person name="Ravin N.V."/>
        </authorList>
    </citation>
    <scope>NUCLEOTIDE SEQUENCE [LARGE SCALE GENOMIC DNA]</scope>
</reference>
<dbReference type="InterPro" id="IPR001555">
    <property type="entry name" value="GART_AS"/>
</dbReference>
<dbReference type="PROSITE" id="PS00373">
    <property type="entry name" value="GART"/>
    <property type="match status" value="1"/>
</dbReference>
<evidence type="ECO:0000313" key="9">
    <source>
        <dbReference type="Proteomes" id="UP000244338"/>
    </source>
</evidence>
<gene>
    <name evidence="6" type="primary">purN</name>
    <name evidence="8" type="ORF">BSOLF_1940</name>
</gene>
<comment type="similarity">
    <text evidence="4 6">Belongs to the GART family.</text>
</comment>
<feature type="binding site" evidence="6">
    <location>
        <begin position="17"/>
        <end position="19"/>
    </location>
    <ligand>
        <name>N(1)-(5-phospho-beta-D-ribosyl)glycinamide</name>
        <dbReference type="ChEBI" id="CHEBI:143788"/>
    </ligand>
</feature>
<dbReference type="AlphaFoldDB" id="A0A2R6XYL5"/>
<dbReference type="Proteomes" id="UP000244338">
    <property type="component" value="Unassembled WGS sequence"/>
</dbReference>
<dbReference type="InterPro" id="IPR002376">
    <property type="entry name" value="Formyl_transf_N"/>
</dbReference>
<evidence type="ECO:0000256" key="2">
    <source>
        <dbReference type="ARBA" id="ARBA00022679"/>
    </source>
</evidence>
<name>A0A2R6XYL5_9BACL</name>
<evidence type="ECO:0000259" key="7">
    <source>
        <dbReference type="Pfam" id="PF00551"/>
    </source>
</evidence>
<dbReference type="UniPathway" id="UPA00074">
    <property type="reaction ID" value="UER00126"/>
</dbReference>
<sequence>MSEQDVKKIAVFASGTGTNYTALKAYEGPGRYQIALLVSDRPGAPVTVRAANDGVSVFAEEIRGRGDRGRFEARILEHLKDARIDLIVLAGYMRLIGETLLSVYPERIVNIHPSLLPAFPGREAIAQALAYGVKVTGATVHLVDAGLDSGPIIAQQAVEVTEDETLETLTTRIHSVEHALYPQTVARLLHTPYRVRGRRFEWV</sequence>
<dbReference type="EC" id="2.1.2.2" evidence="6"/>